<dbReference type="EMBL" id="JAIPUX010001232">
    <property type="protein sequence ID" value="KAH0624824.1"/>
    <property type="molecule type" value="Genomic_DNA"/>
</dbReference>
<organism evidence="8 9">
    <name type="scientific">Phrynosoma platyrhinos</name>
    <name type="common">Desert horned lizard</name>
    <dbReference type="NCBI Taxonomy" id="52577"/>
    <lineage>
        <taxon>Eukaryota</taxon>
        <taxon>Metazoa</taxon>
        <taxon>Chordata</taxon>
        <taxon>Craniata</taxon>
        <taxon>Vertebrata</taxon>
        <taxon>Euteleostomi</taxon>
        <taxon>Lepidosauria</taxon>
        <taxon>Squamata</taxon>
        <taxon>Bifurcata</taxon>
        <taxon>Unidentata</taxon>
        <taxon>Episquamata</taxon>
        <taxon>Toxicofera</taxon>
        <taxon>Iguania</taxon>
        <taxon>Phrynosomatidae</taxon>
        <taxon>Phrynosomatinae</taxon>
        <taxon>Phrynosoma</taxon>
    </lineage>
</organism>
<sequence length="371" mass="41611">MDRCHRWIGLTLSLLAVLSDPGFGSSIIEGPRNLTVLVGSMARFNCTVSDGWGVLVWLFDGNPRLTVLSDGKYYASLKRYSQQSHRNGNLFTSELMITDVQRNDTGQIKCSIQNEEDNMYAYLFVQVNGSLTIKDNNFTVRENQTIKIVCEALGWVPAPYIFWMENNISLNNSKYITNQSPGSNGLYNGESILTLTPMISVNVTCLAALATLSRPQNATVTVTVYQPTQKGSGNNQDERNRTIILAVVLSVVGLLLVIFIILLIVCCKRRRESNYQKEMKRNISENKTTNRNLETTSHSGNENYGYSPEETMYDTVQMTGNATVRPRFYGPNQDANMSHTAESGEQLVLKEQIKVTLTVDYHLLERVLGSF</sequence>
<feature type="transmembrane region" description="Helical" evidence="5">
    <location>
        <begin position="243"/>
        <end position="267"/>
    </location>
</feature>
<dbReference type="PANTHER" id="PTHR44991:SF1">
    <property type="entry name" value="IMMUNOGLOBULIN SUPERFAMILY MEMBER 5"/>
    <property type="match status" value="1"/>
</dbReference>
<dbReference type="SMART" id="SM00409">
    <property type="entry name" value="IG"/>
    <property type="match status" value="2"/>
</dbReference>
<proteinExistence type="predicted"/>
<feature type="region of interest" description="Disordered" evidence="4">
    <location>
        <begin position="276"/>
        <end position="306"/>
    </location>
</feature>
<evidence type="ECO:0000313" key="9">
    <source>
        <dbReference type="Proteomes" id="UP000826234"/>
    </source>
</evidence>
<dbReference type="InterPro" id="IPR003599">
    <property type="entry name" value="Ig_sub"/>
</dbReference>
<keyword evidence="9" id="KW-1185">Reference proteome</keyword>
<evidence type="ECO:0000256" key="1">
    <source>
        <dbReference type="ARBA" id="ARBA00004370"/>
    </source>
</evidence>
<comment type="caution">
    <text evidence="8">The sequence shown here is derived from an EMBL/GenBank/DDBJ whole genome shotgun (WGS) entry which is preliminary data.</text>
</comment>
<protein>
    <recommendedName>
        <fullName evidence="7">Ig-like domain-containing protein</fullName>
    </recommendedName>
</protein>
<dbReference type="InterPro" id="IPR013098">
    <property type="entry name" value="Ig_I-set"/>
</dbReference>
<evidence type="ECO:0000256" key="3">
    <source>
        <dbReference type="ARBA" id="ARBA00023319"/>
    </source>
</evidence>
<comment type="subcellular location">
    <subcellularLocation>
        <location evidence="1">Membrane</location>
    </subcellularLocation>
</comment>
<keyword evidence="5" id="KW-1133">Transmembrane helix</keyword>
<reference evidence="8 9" key="1">
    <citation type="journal article" date="2022" name="Gigascience">
        <title>A chromosome-level genome assembly and annotation of the desert horned lizard, Phrynosoma platyrhinos, provides insight into chromosomal rearrangements among reptiles.</title>
        <authorList>
            <person name="Koochekian N."/>
            <person name="Ascanio A."/>
            <person name="Farleigh K."/>
            <person name="Card D.C."/>
            <person name="Schield D.R."/>
            <person name="Castoe T.A."/>
            <person name="Jezkova T."/>
        </authorList>
    </citation>
    <scope>NUCLEOTIDE SEQUENCE [LARGE SCALE GENOMIC DNA]</scope>
    <source>
        <strain evidence="8">NK-2021</strain>
    </source>
</reference>
<name>A0ABQ7T4Z8_PHRPL</name>
<dbReference type="PROSITE" id="PS50835">
    <property type="entry name" value="IG_LIKE"/>
    <property type="match status" value="2"/>
</dbReference>
<dbReference type="InterPro" id="IPR013783">
    <property type="entry name" value="Ig-like_fold"/>
</dbReference>
<dbReference type="Gene3D" id="2.60.40.10">
    <property type="entry name" value="Immunoglobulins"/>
    <property type="match status" value="2"/>
</dbReference>
<keyword evidence="6" id="KW-0732">Signal</keyword>
<evidence type="ECO:0000313" key="8">
    <source>
        <dbReference type="EMBL" id="KAH0624824.1"/>
    </source>
</evidence>
<keyword evidence="2 5" id="KW-0472">Membrane</keyword>
<dbReference type="InterPro" id="IPR007110">
    <property type="entry name" value="Ig-like_dom"/>
</dbReference>
<feature type="domain" description="Ig-like" evidence="7">
    <location>
        <begin position="129"/>
        <end position="221"/>
    </location>
</feature>
<feature type="compositionally biased region" description="Polar residues" evidence="4">
    <location>
        <begin position="285"/>
        <end position="304"/>
    </location>
</feature>
<evidence type="ECO:0000256" key="5">
    <source>
        <dbReference type="SAM" id="Phobius"/>
    </source>
</evidence>
<gene>
    <name evidence="8" type="ORF">JD844_032662</name>
</gene>
<evidence type="ECO:0000259" key="7">
    <source>
        <dbReference type="PROSITE" id="PS50835"/>
    </source>
</evidence>
<feature type="domain" description="Ig-like" evidence="7">
    <location>
        <begin position="21"/>
        <end position="126"/>
    </location>
</feature>
<feature type="signal peptide" evidence="6">
    <location>
        <begin position="1"/>
        <end position="24"/>
    </location>
</feature>
<dbReference type="Pfam" id="PF22705">
    <property type="entry name" value="C2-set_3"/>
    <property type="match status" value="1"/>
</dbReference>
<dbReference type="Pfam" id="PF07679">
    <property type="entry name" value="I-set"/>
    <property type="match status" value="1"/>
</dbReference>
<dbReference type="SUPFAM" id="SSF48726">
    <property type="entry name" value="Immunoglobulin"/>
    <property type="match status" value="2"/>
</dbReference>
<keyword evidence="3" id="KW-0393">Immunoglobulin domain</keyword>
<evidence type="ECO:0000256" key="6">
    <source>
        <dbReference type="SAM" id="SignalP"/>
    </source>
</evidence>
<dbReference type="InterPro" id="IPR036179">
    <property type="entry name" value="Ig-like_dom_sf"/>
</dbReference>
<dbReference type="PANTHER" id="PTHR44991">
    <property type="entry name" value="IMMUNOGLOBULIN SUPERFAMILY MEMBER 5"/>
    <property type="match status" value="1"/>
</dbReference>
<keyword evidence="5" id="KW-0812">Transmembrane</keyword>
<evidence type="ECO:0000256" key="4">
    <source>
        <dbReference type="SAM" id="MobiDB-lite"/>
    </source>
</evidence>
<feature type="chain" id="PRO_5045985877" description="Ig-like domain-containing protein" evidence="6">
    <location>
        <begin position="25"/>
        <end position="371"/>
    </location>
</feature>
<evidence type="ECO:0000256" key="2">
    <source>
        <dbReference type="ARBA" id="ARBA00023136"/>
    </source>
</evidence>
<accession>A0ABQ7T4Z8</accession>
<dbReference type="InterPro" id="IPR053896">
    <property type="entry name" value="BTN3A2-like_Ig-C"/>
</dbReference>
<dbReference type="Proteomes" id="UP000826234">
    <property type="component" value="Unassembled WGS sequence"/>
</dbReference>